<dbReference type="SUPFAM" id="SSF52799">
    <property type="entry name" value="(Phosphotyrosine protein) phosphatases II"/>
    <property type="match status" value="1"/>
</dbReference>
<dbReference type="PANTHER" id="PTHR46588">
    <property type="entry name" value="SERINE/THREONINE/TYROSINE-INTERACTING PROTEIN"/>
    <property type="match status" value="1"/>
</dbReference>
<evidence type="ECO:0000313" key="3">
    <source>
        <dbReference type="Proteomes" id="UP000077069"/>
    </source>
</evidence>
<name>A0A177BZS9_9PLEO</name>
<evidence type="ECO:0000313" key="2">
    <source>
        <dbReference type="EMBL" id="OAG01044.1"/>
    </source>
</evidence>
<sequence length="328" mass="36860">MASITTHEDMAMSDIAYAHIPHHEYTYRLPTPPRIVVPPPTLTTEVPELHVSGVDPAEENDTNFLKEMNLESIIAKNTLLDWSYERRRKAQMILPWLYLGPLNAAKDREWLKSEGISMVLAIRSQPKTMAGAIQVAKETCGQVESVVAATYFDLVGQLSYTTRLINQHVAKIRRMTEATGDPQLGKVLVFCESGNEKSAAVVAAYLMEVLDDFDFIKSMQVCQAQRFCVNFDDNIKNILQNHWDILVARRSVAHSRSEQLNSTVLTNGLQQAARQSHQQGQLHAPQNSSVKAKRSIEDMDDDMDMSDGGNPTDVLRFQGRDVTPFMDQ</sequence>
<dbReference type="InterPro" id="IPR029021">
    <property type="entry name" value="Prot-tyrosine_phosphatase-like"/>
</dbReference>
<organism evidence="2 3">
    <name type="scientific">Paraphaeosphaeria sporulosa</name>
    <dbReference type="NCBI Taxonomy" id="1460663"/>
    <lineage>
        <taxon>Eukaryota</taxon>
        <taxon>Fungi</taxon>
        <taxon>Dikarya</taxon>
        <taxon>Ascomycota</taxon>
        <taxon>Pezizomycotina</taxon>
        <taxon>Dothideomycetes</taxon>
        <taxon>Pleosporomycetidae</taxon>
        <taxon>Pleosporales</taxon>
        <taxon>Massarineae</taxon>
        <taxon>Didymosphaeriaceae</taxon>
        <taxon>Paraphaeosphaeria</taxon>
    </lineage>
</organism>
<dbReference type="EMBL" id="KV441558">
    <property type="protein sequence ID" value="OAG01044.1"/>
    <property type="molecule type" value="Genomic_DNA"/>
</dbReference>
<dbReference type="GO" id="GO:0070372">
    <property type="term" value="P:regulation of ERK1 and ERK2 cascade"/>
    <property type="evidence" value="ECO:0007669"/>
    <property type="project" value="TreeGrafter"/>
</dbReference>
<keyword evidence="3" id="KW-1185">Reference proteome</keyword>
<feature type="compositionally biased region" description="Low complexity" evidence="1">
    <location>
        <begin position="273"/>
        <end position="282"/>
    </location>
</feature>
<feature type="region of interest" description="Disordered" evidence="1">
    <location>
        <begin position="273"/>
        <end position="328"/>
    </location>
</feature>
<dbReference type="PANTHER" id="PTHR46588:SF1">
    <property type="entry name" value="SERINE_THREONINE_TYROSINE-INTERACTING PROTEIN"/>
    <property type="match status" value="1"/>
</dbReference>
<dbReference type="Gene3D" id="3.90.190.10">
    <property type="entry name" value="Protein tyrosine phosphatase superfamily"/>
    <property type="match status" value="1"/>
</dbReference>
<dbReference type="AlphaFoldDB" id="A0A177BZS9"/>
<dbReference type="Proteomes" id="UP000077069">
    <property type="component" value="Unassembled WGS sequence"/>
</dbReference>
<protein>
    <submittedName>
        <fullName evidence="2">Phosphatases II</fullName>
    </submittedName>
</protein>
<dbReference type="GO" id="GO:0005654">
    <property type="term" value="C:nucleoplasm"/>
    <property type="evidence" value="ECO:0007669"/>
    <property type="project" value="TreeGrafter"/>
</dbReference>
<dbReference type="CDD" id="cd14498">
    <property type="entry name" value="DSP"/>
    <property type="match status" value="1"/>
</dbReference>
<dbReference type="GO" id="GO:0062026">
    <property type="term" value="P:negative regulation of SCF-dependent proteasomal ubiquitin-dependent catabolic process"/>
    <property type="evidence" value="ECO:0007669"/>
    <property type="project" value="TreeGrafter"/>
</dbReference>
<dbReference type="STRING" id="1460663.A0A177BZS9"/>
<proteinExistence type="predicted"/>
<evidence type="ECO:0000256" key="1">
    <source>
        <dbReference type="SAM" id="MobiDB-lite"/>
    </source>
</evidence>
<dbReference type="GeneID" id="28762832"/>
<dbReference type="OrthoDB" id="10252009at2759"/>
<dbReference type="GO" id="GO:1990444">
    <property type="term" value="F:F-box domain binding"/>
    <property type="evidence" value="ECO:0007669"/>
    <property type="project" value="TreeGrafter"/>
</dbReference>
<dbReference type="InParanoid" id="A0A177BZS9"/>
<dbReference type="GO" id="GO:0005737">
    <property type="term" value="C:cytoplasm"/>
    <property type="evidence" value="ECO:0007669"/>
    <property type="project" value="TreeGrafter"/>
</dbReference>
<accession>A0A177BZS9</accession>
<gene>
    <name evidence="2" type="ORF">CC84DRAFT_1168228</name>
</gene>
<reference evidence="2 3" key="1">
    <citation type="submission" date="2016-05" db="EMBL/GenBank/DDBJ databases">
        <title>Comparative analysis of secretome profiles of manganese(II)-oxidizing ascomycete fungi.</title>
        <authorList>
            <consortium name="DOE Joint Genome Institute"/>
            <person name="Zeiner C.A."/>
            <person name="Purvine S.O."/>
            <person name="Zink E.M."/>
            <person name="Wu S."/>
            <person name="Pasa-Tolic L."/>
            <person name="Chaput D.L."/>
            <person name="Haridas S."/>
            <person name="Grigoriev I.V."/>
            <person name="Santelli C.M."/>
            <person name="Hansel C.M."/>
        </authorList>
    </citation>
    <scope>NUCLEOTIDE SEQUENCE [LARGE SCALE GENOMIC DNA]</scope>
    <source>
        <strain evidence="2 3">AP3s5-JAC2a</strain>
    </source>
</reference>
<dbReference type="InterPro" id="IPR052449">
    <property type="entry name" value="STYX-Interacting_Phosphatase"/>
</dbReference>
<dbReference type="RefSeq" id="XP_018031409.1">
    <property type="nucleotide sequence ID" value="XM_018179346.1"/>
</dbReference>